<dbReference type="AlphaFoldDB" id="A0A4R6VUE1"/>
<dbReference type="PANTHER" id="PTHR42804">
    <property type="entry name" value="ALDEHYDE DEHYDROGENASE"/>
    <property type="match status" value="1"/>
</dbReference>
<name>A0A4R6VUE1_9HYPH</name>
<sequence>MTFWKRHEFFINGDWVDASDAKSMDVINPATEQPIGSIAMGDAKTIDAAVAAAKAAFPSFSRTTVAERKELLRSILSVYRQRRDEVAHAIQLELGAPRHLAYGAQTAVGEGHLDGFLQALGTFEFEETLLNGDLVIREPIGVCGLITPWNWPINQIALKVLPALAAGCTMVLKPSEFTPFNAMLYAEILAEAGVPKGVFNLVNGEGPEVGAALSRHPDVAMMSFTGSSRAGAAVSRDAAEGAKKVALELGGKSPNLVFADSDLSGAVKRGVRHMFNNTGQSCNAPSRMLVERSVYDEAKEIALKTAQQQQVGDPDEAGRHIGPLVNHIQFDRVQELIKAGMDEGATVLIGGLGKPDGMNEGYFVKPTIFVDVDNEMRVAREEIFGPVLCMIPFDEEDEAISIANDTEYGLAAYVQTEDQDRAMRVARQLRAGMVHINGSDIEYGTPFGGYKKSGVGREGGTFGLEEFLEVKAIARPKETA</sequence>
<dbReference type="PANTHER" id="PTHR42804:SF1">
    <property type="entry name" value="ALDEHYDE DEHYDROGENASE-RELATED"/>
    <property type="match status" value="1"/>
</dbReference>
<dbReference type="CDD" id="cd07138">
    <property type="entry name" value="ALDH_CddD_SSP0762"/>
    <property type="match status" value="1"/>
</dbReference>
<comment type="caution">
    <text evidence="9">The sequence shown here is derived from an EMBL/GenBank/DDBJ whole genome shotgun (WGS) entry which is preliminary data.</text>
</comment>
<keyword evidence="2 7" id="KW-0560">Oxidoreductase</keyword>
<reference evidence="9 10" key="1">
    <citation type="submission" date="2019-03" db="EMBL/GenBank/DDBJ databases">
        <title>Genomic Encyclopedia of Type Strains, Phase III (KMG-III): the genomes of soil and plant-associated and newly described type strains.</title>
        <authorList>
            <person name="Whitman W."/>
        </authorList>
    </citation>
    <scope>NUCLEOTIDE SEQUENCE [LARGE SCALE GENOMIC DNA]</scope>
    <source>
        <strain evidence="9 10">CGMCC 1.7002</strain>
    </source>
</reference>
<evidence type="ECO:0000313" key="10">
    <source>
        <dbReference type="Proteomes" id="UP000295391"/>
    </source>
</evidence>
<keyword evidence="3" id="KW-0558">Oxidation</keyword>
<evidence type="ECO:0000256" key="3">
    <source>
        <dbReference type="ARBA" id="ARBA00023097"/>
    </source>
</evidence>
<dbReference type="SUPFAM" id="SSF53720">
    <property type="entry name" value="ALDH-like"/>
    <property type="match status" value="1"/>
</dbReference>
<accession>A0A4R6VUE1</accession>
<dbReference type="PROSITE" id="PS00070">
    <property type="entry name" value="ALDEHYDE_DEHYDR_CYS"/>
    <property type="match status" value="1"/>
</dbReference>
<dbReference type="OrthoDB" id="9812625at2"/>
<dbReference type="GO" id="GO:0004029">
    <property type="term" value="F:aldehyde dehydrogenase (NAD+) activity"/>
    <property type="evidence" value="ECO:0007669"/>
    <property type="project" value="UniProtKB-EC"/>
</dbReference>
<evidence type="ECO:0000256" key="2">
    <source>
        <dbReference type="ARBA" id="ARBA00023002"/>
    </source>
</evidence>
<evidence type="ECO:0000256" key="6">
    <source>
        <dbReference type="PROSITE-ProRule" id="PRU10007"/>
    </source>
</evidence>
<dbReference type="PROSITE" id="PS00687">
    <property type="entry name" value="ALDEHYDE_DEHYDR_GLU"/>
    <property type="match status" value="1"/>
</dbReference>
<dbReference type="InterPro" id="IPR016163">
    <property type="entry name" value="Ald_DH_C"/>
</dbReference>
<evidence type="ECO:0000259" key="8">
    <source>
        <dbReference type="Pfam" id="PF00171"/>
    </source>
</evidence>
<organism evidence="9 10">
    <name type="scientific">Maritalea mobilis</name>
    <dbReference type="NCBI Taxonomy" id="483324"/>
    <lineage>
        <taxon>Bacteria</taxon>
        <taxon>Pseudomonadati</taxon>
        <taxon>Pseudomonadota</taxon>
        <taxon>Alphaproteobacteria</taxon>
        <taxon>Hyphomicrobiales</taxon>
        <taxon>Devosiaceae</taxon>
        <taxon>Maritalea</taxon>
    </lineage>
</organism>
<dbReference type="EC" id="1.2.1.3" evidence="4"/>
<feature type="domain" description="Aldehyde dehydrogenase" evidence="8">
    <location>
        <begin position="15"/>
        <end position="473"/>
    </location>
</feature>
<keyword evidence="10" id="KW-1185">Reference proteome</keyword>
<comment type="catalytic activity">
    <reaction evidence="5">
        <text>an aldehyde + NAD(+) + H2O = a carboxylate + NADH + 2 H(+)</text>
        <dbReference type="Rhea" id="RHEA:16185"/>
        <dbReference type="ChEBI" id="CHEBI:15377"/>
        <dbReference type="ChEBI" id="CHEBI:15378"/>
        <dbReference type="ChEBI" id="CHEBI:17478"/>
        <dbReference type="ChEBI" id="CHEBI:29067"/>
        <dbReference type="ChEBI" id="CHEBI:57540"/>
        <dbReference type="ChEBI" id="CHEBI:57945"/>
        <dbReference type="EC" id="1.2.1.3"/>
    </reaction>
</comment>
<evidence type="ECO:0000313" key="9">
    <source>
        <dbReference type="EMBL" id="TDQ66210.1"/>
    </source>
</evidence>
<evidence type="ECO:0000256" key="4">
    <source>
        <dbReference type="ARBA" id="ARBA00024226"/>
    </source>
</evidence>
<dbReference type="Proteomes" id="UP000295391">
    <property type="component" value="Unassembled WGS sequence"/>
</dbReference>
<dbReference type="InterPro" id="IPR029510">
    <property type="entry name" value="Ald_DH_CS_GLU"/>
</dbReference>
<gene>
    <name evidence="9" type="ORF">ATL17_0199</name>
</gene>
<dbReference type="Pfam" id="PF00171">
    <property type="entry name" value="Aldedh"/>
    <property type="match status" value="1"/>
</dbReference>
<dbReference type="EMBL" id="SNYR01000001">
    <property type="protein sequence ID" value="TDQ66210.1"/>
    <property type="molecule type" value="Genomic_DNA"/>
</dbReference>
<dbReference type="FunFam" id="3.40.605.10:FF:000007">
    <property type="entry name" value="NAD/NADP-dependent betaine aldehyde dehydrogenase"/>
    <property type="match status" value="1"/>
</dbReference>
<dbReference type="InterPro" id="IPR016161">
    <property type="entry name" value="Ald_DH/histidinol_DH"/>
</dbReference>
<dbReference type="FunFam" id="3.40.309.10:FF:000012">
    <property type="entry name" value="Betaine aldehyde dehydrogenase"/>
    <property type="match status" value="1"/>
</dbReference>
<dbReference type="InterPro" id="IPR016160">
    <property type="entry name" value="Ald_DH_CS_CYS"/>
</dbReference>
<evidence type="ECO:0000256" key="5">
    <source>
        <dbReference type="ARBA" id="ARBA00049194"/>
    </source>
</evidence>
<dbReference type="InterPro" id="IPR015590">
    <property type="entry name" value="Aldehyde_DH_dom"/>
</dbReference>
<dbReference type="RefSeq" id="WP_133570922.1">
    <property type="nucleotide sequence ID" value="NZ_SNYR01000001.1"/>
</dbReference>
<feature type="active site" evidence="6">
    <location>
        <position position="248"/>
    </location>
</feature>
<evidence type="ECO:0000256" key="1">
    <source>
        <dbReference type="ARBA" id="ARBA00009986"/>
    </source>
</evidence>
<dbReference type="InterPro" id="IPR016162">
    <property type="entry name" value="Ald_DH_N"/>
</dbReference>
<dbReference type="Gene3D" id="3.40.605.10">
    <property type="entry name" value="Aldehyde Dehydrogenase, Chain A, domain 1"/>
    <property type="match status" value="1"/>
</dbReference>
<proteinExistence type="inferred from homology"/>
<evidence type="ECO:0000256" key="7">
    <source>
        <dbReference type="RuleBase" id="RU003345"/>
    </source>
</evidence>
<comment type="similarity">
    <text evidence="1 7">Belongs to the aldehyde dehydrogenase family.</text>
</comment>
<dbReference type="Gene3D" id="3.40.309.10">
    <property type="entry name" value="Aldehyde Dehydrogenase, Chain A, domain 2"/>
    <property type="match status" value="1"/>
</dbReference>
<protein>
    <recommendedName>
        <fullName evidence="4">aldehyde dehydrogenase (NAD(+))</fullName>
        <ecNumber evidence="4">1.2.1.3</ecNumber>
    </recommendedName>
</protein>